<evidence type="ECO:0000313" key="2">
    <source>
        <dbReference type="Proteomes" id="UP001233172"/>
    </source>
</evidence>
<accession>A0AAD8EUC9</accession>
<organism evidence="1 2">
    <name type="scientific">Biomphalaria pfeifferi</name>
    <name type="common">Bloodfluke planorb</name>
    <name type="synonym">Freshwater snail</name>
    <dbReference type="NCBI Taxonomy" id="112525"/>
    <lineage>
        <taxon>Eukaryota</taxon>
        <taxon>Metazoa</taxon>
        <taxon>Spiralia</taxon>
        <taxon>Lophotrochozoa</taxon>
        <taxon>Mollusca</taxon>
        <taxon>Gastropoda</taxon>
        <taxon>Heterobranchia</taxon>
        <taxon>Euthyneura</taxon>
        <taxon>Panpulmonata</taxon>
        <taxon>Hygrophila</taxon>
        <taxon>Lymnaeoidea</taxon>
        <taxon>Planorbidae</taxon>
        <taxon>Biomphalaria</taxon>
    </lineage>
</organism>
<comment type="caution">
    <text evidence="1">The sequence shown here is derived from an EMBL/GenBank/DDBJ whole genome shotgun (WGS) entry which is preliminary data.</text>
</comment>
<sequence length="77" mass="8718">MKRFVWKRKVGESVNKTKVSDFSAESKEDLEGNEDGDIDWLTGTIANKKQCISLEDTKTKSERLIQEGAMLAEAERP</sequence>
<dbReference type="Proteomes" id="UP001233172">
    <property type="component" value="Unassembled WGS sequence"/>
</dbReference>
<name>A0AAD8EUC9_BIOPF</name>
<reference evidence="1" key="2">
    <citation type="submission" date="2023-04" db="EMBL/GenBank/DDBJ databases">
        <authorList>
            <person name="Bu L."/>
            <person name="Lu L."/>
            <person name="Laidemitt M.R."/>
            <person name="Zhang S.M."/>
            <person name="Mutuku M."/>
            <person name="Mkoji G."/>
            <person name="Steinauer M."/>
            <person name="Loker E.S."/>
        </authorList>
    </citation>
    <scope>NUCLEOTIDE SEQUENCE</scope>
    <source>
        <strain evidence="1">KasaAsao</strain>
        <tissue evidence="1">Whole Snail</tissue>
    </source>
</reference>
<evidence type="ECO:0000313" key="1">
    <source>
        <dbReference type="EMBL" id="KAK0040712.1"/>
    </source>
</evidence>
<dbReference type="AlphaFoldDB" id="A0AAD8EUC9"/>
<protein>
    <submittedName>
        <fullName evidence="1">Tetratricopeptide repeat protein 33</fullName>
    </submittedName>
</protein>
<gene>
    <name evidence="1" type="ORF">Bpfe_029869</name>
</gene>
<keyword evidence="2" id="KW-1185">Reference proteome</keyword>
<proteinExistence type="predicted"/>
<dbReference type="EMBL" id="JASAOG010000310">
    <property type="protein sequence ID" value="KAK0040712.1"/>
    <property type="molecule type" value="Genomic_DNA"/>
</dbReference>
<reference evidence="1" key="1">
    <citation type="journal article" date="2023" name="PLoS Negl. Trop. Dis.">
        <title>A genome sequence for Biomphalaria pfeifferi, the major vector snail for the human-infecting parasite Schistosoma mansoni.</title>
        <authorList>
            <person name="Bu L."/>
            <person name="Lu L."/>
            <person name="Laidemitt M.R."/>
            <person name="Zhang S.M."/>
            <person name="Mutuku M."/>
            <person name="Mkoji G."/>
            <person name="Steinauer M."/>
            <person name="Loker E.S."/>
        </authorList>
    </citation>
    <scope>NUCLEOTIDE SEQUENCE</scope>
    <source>
        <strain evidence="1">KasaAsao</strain>
    </source>
</reference>